<dbReference type="InterPro" id="IPR027417">
    <property type="entry name" value="P-loop_NTPase"/>
</dbReference>
<comment type="similarity">
    <text evidence="4">In the N-terminal section; belongs to the TRAFAC class translation factor GTPase superfamily. Classic translation factor GTPase family. CysN/NodQ subfamily.</text>
</comment>
<dbReference type="GO" id="GO:0004781">
    <property type="term" value="F:sulfate adenylyltransferase (ATP) activity"/>
    <property type="evidence" value="ECO:0007669"/>
    <property type="project" value="UniProtKB-UniRule"/>
</dbReference>
<evidence type="ECO:0000256" key="12">
    <source>
        <dbReference type="ARBA" id="ARBA00023134"/>
    </source>
</evidence>
<keyword evidence="13" id="KW-0511">Multifunctional enzyme</keyword>
<dbReference type="InterPro" id="IPR041757">
    <property type="entry name" value="CysN_GTP-bd"/>
</dbReference>
<gene>
    <name evidence="16 19" type="primary">cysN</name>
    <name evidence="17" type="synonym">cysC</name>
    <name evidence="19" type="ORF">GHK62_13385</name>
</gene>
<dbReference type="EC" id="2.7.1.25" evidence="17"/>
<comment type="catalytic activity">
    <reaction evidence="15 16">
        <text>sulfate + ATP + H(+) = adenosine 5'-phosphosulfate + diphosphate</text>
        <dbReference type="Rhea" id="RHEA:18133"/>
        <dbReference type="ChEBI" id="CHEBI:15378"/>
        <dbReference type="ChEBI" id="CHEBI:16189"/>
        <dbReference type="ChEBI" id="CHEBI:30616"/>
        <dbReference type="ChEBI" id="CHEBI:33019"/>
        <dbReference type="ChEBI" id="CHEBI:58243"/>
        <dbReference type="EC" id="2.7.7.4"/>
    </reaction>
</comment>
<dbReference type="OrthoDB" id="9804504at2"/>
<evidence type="ECO:0000256" key="3">
    <source>
        <dbReference type="ARBA" id="ARBA00005438"/>
    </source>
</evidence>
<evidence type="ECO:0000256" key="8">
    <source>
        <dbReference type="ARBA" id="ARBA00022695"/>
    </source>
</evidence>
<dbReference type="UniPathway" id="UPA00140">
    <property type="reaction ID" value="UER00204"/>
</dbReference>
<dbReference type="CDD" id="cd04095">
    <property type="entry name" value="CysN_NoDQ_III"/>
    <property type="match status" value="1"/>
</dbReference>
<dbReference type="HAMAP" id="MF_00065">
    <property type="entry name" value="Adenylyl_sulf_kinase"/>
    <property type="match status" value="1"/>
</dbReference>
<dbReference type="InterPro" id="IPR002891">
    <property type="entry name" value="APS"/>
</dbReference>
<dbReference type="FunFam" id="3.40.50.300:FF:000212">
    <property type="entry name" value="Adenylyl-sulfate kinase"/>
    <property type="match status" value="1"/>
</dbReference>
<dbReference type="Gene3D" id="3.40.50.300">
    <property type="entry name" value="P-loop containing nucleotide triphosphate hydrolases"/>
    <property type="match status" value="2"/>
</dbReference>
<evidence type="ECO:0000259" key="18">
    <source>
        <dbReference type="PROSITE" id="PS51722"/>
    </source>
</evidence>
<evidence type="ECO:0000256" key="6">
    <source>
        <dbReference type="ARBA" id="ARBA00022458"/>
    </source>
</evidence>
<dbReference type="GO" id="GO:0070814">
    <property type="term" value="P:hydrogen sulfide biosynthetic process"/>
    <property type="evidence" value="ECO:0007669"/>
    <property type="project" value="UniProtKB-UniRule"/>
</dbReference>
<dbReference type="InterPro" id="IPR050100">
    <property type="entry name" value="TRAFAC_GTPase_members"/>
</dbReference>
<dbReference type="InterPro" id="IPR044138">
    <property type="entry name" value="CysN_II"/>
</dbReference>
<dbReference type="PROSITE" id="PS00301">
    <property type="entry name" value="G_TR_1"/>
    <property type="match status" value="1"/>
</dbReference>
<dbReference type="InterPro" id="IPR009000">
    <property type="entry name" value="Transl_B-barrel_sf"/>
</dbReference>
<dbReference type="GO" id="GO:0000103">
    <property type="term" value="P:sulfate assimilation"/>
    <property type="evidence" value="ECO:0007669"/>
    <property type="project" value="UniProtKB-UniRule"/>
</dbReference>
<dbReference type="InterPro" id="IPR054696">
    <property type="entry name" value="GTP-eEF1A_C"/>
</dbReference>
<dbReference type="NCBIfam" id="NF003478">
    <property type="entry name" value="PRK05124.1"/>
    <property type="match status" value="1"/>
</dbReference>
<dbReference type="FunFam" id="3.40.50.300:FF:000119">
    <property type="entry name" value="Sulfate adenylyltransferase subunit 1"/>
    <property type="match status" value="1"/>
</dbReference>
<feature type="binding site" evidence="16">
    <location>
        <begin position="31"/>
        <end position="38"/>
    </location>
    <ligand>
        <name>GTP</name>
        <dbReference type="ChEBI" id="CHEBI:37565"/>
    </ligand>
</feature>
<accession>A0A6N7LEL3</accession>
<keyword evidence="10 17" id="KW-0418">Kinase</keyword>
<dbReference type="GO" id="GO:0003924">
    <property type="term" value="F:GTPase activity"/>
    <property type="evidence" value="ECO:0007669"/>
    <property type="project" value="InterPro"/>
</dbReference>
<evidence type="ECO:0000256" key="17">
    <source>
        <dbReference type="HAMAP-Rule" id="MF_00065"/>
    </source>
</evidence>
<evidence type="ECO:0000256" key="4">
    <source>
        <dbReference type="ARBA" id="ARBA00007237"/>
    </source>
</evidence>
<proteinExistence type="inferred from homology"/>
<evidence type="ECO:0000256" key="9">
    <source>
        <dbReference type="ARBA" id="ARBA00022741"/>
    </source>
</evidence>
<dbReference type="Proteomes" id="UP000439983">
    <property type="component" value="Unassembled WGS sequence"/>
</dbReference>
<keyword evidence="6" id="KW-0536">Nodulation</keyword>
<dbReference type="NCBIfam" id="NF004035">
    <property type="entry name" value="PRK05506.1"/>
    <property type="match status" value="1"/>
</dbReference>
<dbReference type="GO" id="GO:0005524">
    <property type="term" value="F:ATP binding"/>
    <property type="evidence" value="ECO:0007669"/>
    <property type="project" value="UniProtKB-UniRule"/>
</dbReference>
<comment type="subunit">
    <text evidence="5">Sulfate-activating enzymes, NodP and NodQ, may be physically associated.</text>
</comment>
<evidence type="ECO:0000256" key="1">
    <source>
        <dbReference type="ARBA" id="ARBA00001823"/>
    </source>
</evidence>
<dbReference type="InterPro" id="IPR044139">
    <property type="entry name" value="CysN_NoDQ_III"/>
</dbReference>
<keyword evidence="8 16" id="KW-0548">Nucleotidyltransferase</keyword>
<dbReference type="NCBIfam" id="TIGR00455">
    <property type="entry name" value="apsK"/>
    <property type="match status" value="1"/>
</dbReference>
<keyword evidence="17" id="KW-0597">Phosphoprotein</keyword>
<dbReference type="GO" id="GO:0005525">
    <property type="term" value="F:GTP binding"/>
    <property type="evidence" value="ECO:0007669"/>
    <property type="project" value="UniProtKB-UniRule"/>
</dbReference>
<dbReference type="Gene3D" id="2.40.30.10">
    <property type="entry name" value="Translation factors"/>
    <property type="match status" value="2"/>
</dbReference>
<dbReference type="InterPro" id="IPR000795">
    <property type="entry name" value="T_Tr_GTP-bd_dom"/>
</dbReference>
<evidence type="ECO:0000256" key="2">
    <source>
        <dbReference type="ARBA" id="ARBA00002357"/>
    </source>
</evidence>
<dbReference type="RefSeq" id="WP_153439677.1">
    <property type="nucleotide sequence ID" value="NZ_JACIGA010000002.1"/>
</dbReference>
<comment type="function">
    <text evidence="16">With CysD forms the ATP sulfurylase (ATPS) that catalyzes the adenylation of sulfate producing adenosine 5'-phosphosulfate (APS) and diphosphate, the first enzymatic step in sulfur assimilation pathway. APS synthesis involves the formation of a high-energy phosphoric-sulfuric acid anhydride bond driven by GTP hydrolysis by CysN coupled to ATP hydrolysis by CysD.</text>
</comment>
<evidence type="ECO:0000256" key="15">
    <source>
        <dbReference type="ARBA" id="ARBA00049370"/>
    </source>
</evidence>
<dbReference type="InterPro" id="IPR009001">
    <property type="entry name" value="Transl_elong_EF1A/Init_IF2_C"/>
</dbReference>
<comment type="similarity">
    <text evidence="3">In the C-terminal section; belongs to the APS kinase family.</text>
</comment>
<evidence type="ECO:0000313" key="19">
    <source>
        <dbReference type="EMBL" id="MQX15720.1"/>
    </source>
</evidence>
<feature type="active site" description="Phosphoserine intermediate" evidence="17">
    <location>
        <position position="541"/>
    </location>
</feature>
<comment type="function">
    <text evidence="14">Proposed to provide activated sulfate for transfer to Nod factor. ATP sulfurylase may be the GTPase, regulating ATP sulfurylase activity.</text>
</comment>
<keyword evidence="11 16" id="KW-0067">ATP-binding</keyword>
<comment type="similarity">
    <text evidence="16">Belongs to the TRAFAC class translation factor GTPase superfamily. Classic translation factor GTPase family. CysN/NodQ subfamily.</text>
</comment>
<dbReference type="HAMAP" id="MF_00062">
    <property type="entry name" value="Sulf_adenylyltr_sub1"/>
    <property type="match status" value="1"/>
</dbReference>
<dbReference type="CDD" id="cd03695">
    <property type="entry name" value="CysN_NodQ_II"/>
    <property type="match status" value="1"/>
</dbReference>
<name>A0A6N7LEL3_SINTE</name>
<evidence type="ECO:0000256" key="13">
    <source>
        <dbReference type="ARBA" id="ARBA00023268"/>
    </source>
</evidence>
<protein>
    <recommendedName>
        <fullName evidence="16 17">Multifunctional fusion protein</fullName>
    </recommendedName>
    <domain>
        <recommendedName>
            <fullName evidence="16">Sulfate adenylyltransferase subunit 1</fullName>
            <ecNumber evidence="16">2.7.7.4</ecNumber>
        </recommendedName>
        <alternativeName>
            <fullName evidence="16">ATP-sulfurylase large subunit</fullName>
        </alternativeName>
        <alternativeName>
            <fullName evidence="16">Sulfate adenylate transferase</fullName>
            <shortName evidence="16">SAT</shortName>
        </alternativeName>
    </domain>
    <domain>
        <recommendedName>
            <fullName evidence="17">Adenylyl-sulfate kinase</fullName>
            <ecNumber evidence="17">2.7.1.25</ecNumber>
        </recommendedName>
        <alternativeName>
            <fullName evidence="17">APS kinase</fullName>
        </alternativeName>
        <alternativeName>
            <fullName evidence="17">ATP adenosine-5'-phosphosulfate 3'-phosphotransferase</fullName>
        </alternativeName>
        <alternativeName>
            <fullName evidence="17">Adenosine-5'-phosphosulfate kinase</fullName>
        </alternativeName>
    </domain>
</protein>
<dbReference type="PROSITE" id="PS51722">
    <property type="entry name" value="G_TR_2"/>
    <property type="match status" value="1"/>
</dbReference>
<evidence type="ECO:0000256" key="10">
    <source>
        <dbReference type="ARBA" id="ARBA00022777"/>
    </source>
</evidence>
<comment type="subunit">
    <text evidence="16">Heterodimer composed of CysD, the smaller subunit, and CysN.</text>
</comment>
<dbReference type="EC" id="2.7.7.4" evidence="16"/>
<dbReference type="Pfam" id="PF22594">
    <property type="entry name" value="GTP-eEF1A_C"/>
    <property type="match status" value="1"/>
</dbReference>
<keyword evidence="9 16" id="KW-0547">Nucleotide-binding</keyword>
<dbReference type="AlphaFoldDB" id="A0A6N7LEL3"/>
<dbReference type="SUPFAM" id="SSF50447">
    <property type="entry name" value="Translation proteins"/>
    <property type="match status" value="1"/>
</dbReference>
<dbReference type="InterPro" id="IPR059117">
    <property type="entry name" value="APS_kinase_dom"/>
</dbReference>
<comment type="catalytic activity">
    <reaction evidence="1 17">
        <text>adenosine 5'-phosphosulfate + ATP = 3'-phosphoadenylyl sulfate + ADP + H(+)</text>
        <dbReference type="Rhea" id="RHEA:24152"/>
        <dbReference type="ChEBI" id="CHEBI:15378"/>
        <dbReference type="ChEBI" id="CHEBI:30616"/>
        <dbReference type="ChEBI" id="CHEBI:58243"/>
        <dbReference type="ChEBI" id="CHEBI:58339"/>
        <dbReference type="ChEBI" id="CHEBI:456216"/>
        <dbReference type="EC" id="2.7.1.25"/>
    </reaction>
</comment>
<keyword evidence="20" id="KW-1185">Reference proteome</keyword>
<dbReference type="PRINTS" id="PR00315">
    <property type="entry name" value="ELONGATNFCT"/>
</dbReference>
<dbReference type="InterPro" id="IPR011779">
    <property type="entry name" value="SO4_adenylTrfase_lsu"/>
</dbReference>
<feature type="domain" description="Tr-type G" evidence="18">
    <location>
        <begin position="22"/>
        <end position="236"/>
    </location>
</feature>
<dbReference type="SUPFAM" id="SSF50465">
    <property type="entry name" value="EF-Tu/eEF-1alpha/eIF2-gamma C-terminal domain"/>
    <property type="match status" value="1"/>
</dbReference>
<keyword evidence="12 16" id="KW-0342">GTP-binding</keyword>
<evidence type="ECO:0000256" key="14">
    <source>
        <dbReference type="ARBA" id="ARBA00024872"/>
    </source>
</evidence>
<evidence type="ECO:0000256" key="5">
    <source>
        <dbReference type="ARBA" id="ARBA00011760"/>
    </source>
</evidence>
<comment type="similarity">
    <text evidence="17">Belongs to the APS kinase family.</text>
</comment>
<reference evidence="19 20" key="1">
    <citation type="journal article" date="2013" name="Genome Biol.">
        <title>Comparative genomics of the core and accessory genomes of 48 Sinorhizobium strains comprising five genospecies.</title>
        <authorList>
            <person name="Sugawara M."/>
            <person name="Epstein B."/>
            <person name="Badgley B.D."/>
            <person name="Unno T."/>
            <person name="Xu L."/>
            <person name="Reese J."/>
            <person name="Gyaneshwar P."/>
            <person name="Denny R."/>
            <person name="Mudge J."/>
            <person name="Bharti A.K."/>
            <person name="Farmer A.D."/>
            <person name="May G.D."/>
            <person name="Woodward J.E."/>
            <person name="Medigue C."/>
            <person name="Vallenet D."/>
            <person name="Lajus A."/>
            <person name="Rouy Z."/>
            <person name="Martinez-Vaz B."/>
            <person name="Tiffin P."/>
            <person name="Young N.D."/>
            <person name="Sadowsky M.J."/>
        </authorList>
    </citation>
    <scope>NUCLEOTIDE SEQUENCE [LARGE SCALE GENOMIC DNA]</scope>
    <source>
        <strain evidence="19 20">USDA4894</strain>
    </source>
</reference>
<comment type="pathway">
    <text evidence="17">Sulfur metabolism; hydrogen sulfide biosynthesis; sulfite from sulfate: step 2/3.</text>
</comment>
<comment type="pathway">
    <text evidence="16">Sulfur metabolism; hydrogen sulfide biosynthesis; sulfite from sulfate: step 1/3.</text>
</comment>
<dbReference type="GO" id="GO:0004020">
    <property type="term" value="F:adenylylsulfate kinase activity"/>
    <property type="evidence" value="ECO:0007669"/>
    <property type="project" value="UniProtKB-UniRule"/>
</dbReference>
<dbReference type="InterPro" id="IPR005225">
    <property type="entry name" value="Small_GTP-bd"/>
</dbReference>
<evidence type="ECO:0000313" key="20">
    <source>
        <dbReference type="Proteomes" id="UP000439983"/>
    </source>
</evidence>
<feature type="binding site" evidence="17">
    <location>
        <begin position="467"/>
        <end position="474"/>
    </location>
    <ligand>
        <name>ATP</name>
        <dbReference type="ChEBI" id="CHEBI:30616"/>
    </ligand>
</feature>
<organism evidence="19 20">
    <name type="scientific">Sinorhizobium terangae</name>
    <dbReference type="NCBI Taxonomy" id="110322"/>
    <lineage>
        <taxon>Bacteria</taxon>
        <taxon>Pseudomonadati</taxon>
        <taxon>Pseudomonadota</taxon>
        <taxon>Alphaproteobacteria</taxon>
        <taxon>Hyphomicrobiales</taxon>
        <taxon>Rhizobiaceae</taxon>
        <taxon>Sinorhizobium/Ensifer group</taxon>
        <taxon>Sinorhizobium</taxon>
    </lineage>
</organism>
<dbReference type="PANTHER" id="PTHR23115">
    <property type="entry name" value="TRANSLATION FACTOR"/>
    <property type="match status" value="1"/>
</dbReference>
<dbReference type="NCBIfam" id="TIGR02034">
    <property type="entry name" value="CysN"/>
    <property type="match status" value="1"/>
</dbReference>
<dbReference type="NCBIfam" id="NF003013">
    <property type="entry name" value="PRK03846.1"/>
    <property type="match status" value="1"/>
</dbReference>
<sequence length="632" mass="70059">MTITSNITPESVASYLSAQEEKSMLRFLTCGSVDDGKSTLIGRLLYDTKLIFEDQLATLKSDSRKHGTAGEEIDFALLVDGLEAEREQGITIDVAYRFFATARRKFIVADTPGHEEYTRNMATGASTADLAIVLVDSRQGVLRQTRRHSFIASLLGIRHIVVAVNKIDLVGYDHAVFRGIVDDYIAFAKNLGFETIVAIPMSARFGDNVTENSEKTPWYDGPALLQHLESVPTDREGAEKPFRFPVQFVSRPDQNFRGFAGQVASGKISVGDEVVVAKSGQSSKVKELVIYGGSLKEATEGRAVTIVLEDQIEVSRGNLLVAPHDRPHVTDQFQAHVIWFDANPLIPGRSYLLRTETDSVHCTITALKYEIDVNTFAHEAAKLLPMNSVGICNISLQAPIAFDAYKTNRVTGNFVIIDRFTNATLGAGMIDHPLRRAENVHWQATEVDKTARSEIKNQKPAVLWFTGYSGSGKSTIANNLEKVLHASGKHTYMLDGDNIRHGLNRDLGFTAEDRVENIRRVAEVAKLMADAGLVVLVSFISPFKAERQLAREMMDEGEFIEIFVDTPIEECARRDPKGLYRKAQAGEIQNFTGISSPYERPESPEIHLHTIGHDPQELARKVADFLNGRERA</sequence>
<feature type="binding site" evidence="16">
    <location>
        <begin position="110"/>
        <end position="114"/>
    </location>
    <ligand>
        <name>GTP</name>
        <dbReference type="ChEBI" id="CHEBI:37565"/>
    </ligand>
</feature>
<feature type="binding site" evidence="16">
    <location>
        <begin position="165"/>
        <end position="168"/>
    </location>
    <ligand>
        <name>GTP</name>
        <dbReference type="ChEBI" id="CHEBI:37565"/>
    </ligand>
</feature>
<evidence type="ECO:0000256" key="11">
    <source>
        <dbReference type="ARBA" id="ARBA00022840"/>
    </source>
</evidence>
<evidence type="ECO:0000256" key="7">
    <source>
        <dbReference type="ARBA" id="ARBA00022679"/>
    </source>
</evidence>
<evidence type="ECO:0000256" key="16">
    <source>
        <dbReference type="HAMAP-Rule" id="MF_00062"/>
    </source>
</evidence>
<comment type="function">
    <text evidence="17">Catalyzes the synthesis of activated sulfate.</text>
</comment>
<dbReference type="NCBIfam" id="TIGR00231">
    <property type="entry name" value="small_GTP"/>
    <property type="match status" value="1"/>
</dbReference>
<dbReference type="Pfam" id="PF01583">
    <property type="entry name" value="APS_kinase"/>
    <property type="match status" value="1"/>
</dbReference>
<comment type="function">
    <text evidence="2">APS kinase catalyzes the synthesis of activated sulfate.</text>
</comment>
<comment type="caution">
    <text evidence="19">The sequence shown here is derived from an EMBL/GenBank/DDBJ whole genome shotgun (WGS) entry which is preliminary data.</text>
</comment>
<dbReference type="CDD" id="cd02027">
    <property type="entry name" value="APSK"/>
    <property type="match status" value="1"/>
</dbReference>
<keyword evidence="7 16" id="KW-0808">Transferase</keyword>
<dbReference type="InterPro" id="IPR031157">
    <property type="entry name" value="G_TR_CS"/>
</dbReference>
<dbReference type="Pfam" id="PF00009">
    <property type="entry name" value="GTP_EFTU"/>
    <property type="match status" value="1"/>
</dbReference>
<dbReference type="CDD" id="cd04166">
    <property type="entry name" value="CysN_ATPS"/>
    <property type="match status" value="1"/>
</dbReference>
<dbReference type="EMBL" id="WITC01000051">
    <property type="protein sequence ID" value="MQX15720.1"/>
    <property type="molecule type" value="Genomic_DNA"/>
</dbReference>
<dbReference type="SUPFAM" id="SSF52540">
    <property type="entry name" value="P-loop containing nucleoside triphosphate hydrolases"/>
    <property type="match status" value="2"/>
</dbReference>